<sequence>MAAGLADDEEWFKPFTPTYLGLANHESRSIWVLATVHLVAPINAALRRPFTPDETASPRSKPLYSICRAFSVYGRVAKMLRPSGASNPQLNRENSGMHFARMLSGILFNMLQEDGDSRRSLLDTVSYETLCCSPPEREECYRCSSPMEPETAFSEFPSLPVGVLRASLCLLPIKGIEEVDFIPHSLPPGTVQRSFFSLLHHTFTFTLALCPPNLHSLSIH</sequence>
<keyword evidence="2" id="KW-1185">Reference proteome</keyword>
<reference evidence="1 2" key="1">
    <citation type="journal article" date="2019" name="Nat. Ecol. Evol.">
        <title>Megaphylogeny resolves global patterns of mushroom evolution.</title>
        <authorList>
            <person name="Varga T."/>
            <person name="Krizsan K."/>
            <person name="Foldi C."/>
            <person name="Dima B."/>
            <person name="Sanchez-Garcia M."/>
            <person name="Sanchez-Ramirez S."/>
            <person name="Szollosi G.J."/>
            <person name="Szarkandi J.G."/>
            <person name="Papp V."/>
            <person name="Albert L."/>
            <person name="Andreopoulos W."/>
            <person name="Angelini C."/>
            <person name="Antonin V."/>
            <person name="Barry K.W."/>
            <person name="Bougher N.L."/>
            <person name="Buchanan P."/>
            <person name="Buyck B."/>
            <person name="Bense V."/>
            <person name="Catcheside P."/>
            <person name="Chovatia M."/>
            <person name="Cooper J."/>
            <person name="Damon W."/>
            <person name="Desjardin D."/>
            <person name="Finy P."/>
            <person name="Geml J."/>
            <person name="Haridas S."/>
            <person name="Hughes K."/>
            <person name="Justo A."/>
            <person name="Karasinski D."/>
            <person name="Kautmanova I."/>
            <person name="Kiss B."/>
            <person name="Kocsube S."/>
            <person name="Kotiranta H."/>
            <person name="LaButti K.M."/>
            <person name="Lechner B.E."/>
            <person name="Liimatainen K."/>
            <person name="Lipzen A."/>
            <person name="Lukacs Z."/>
            <person name="Mihaltcheva S."/>
            <person name="Morgado L.N."/>
            <person name="Niskanen T."/>
            <person name="Noordeloos M.E."/>
            <person name="Ohm R.A."/>
            <person name="Ortiz-Santana B."/>
            <person name="Ovrebo C."/>
            <person name="Racz N."/>
            <person name="Riley R."/>
            <person name="Savchenko A."/>
            <person name="Shiryaev A."/>
            <person name="Soop K."/>
            <person name="Spirin V."/>
            <person name="Szebenyi C."/>
            <person name="Tomsovsky M."/>
            <person name="Tulloss R.E."/>
            <person name="Uehling J."/>
            <person name="Grigoriev I.V."/>
            <person name="Vagvolgyi C."/>
            <person name="Papp T."/>
            <person name="Martin F.M."/>
            <person name="Miettinen O."/>
            <person name="Hibbett D.S."/>
            <person name="Nagy L.G."/>
        </authorList>
    </citation>
    <scope>NUCLEOTIDE SEQUENCE [LARGE SCALE GENOMIC DNA]</scope>
    <source>
        <strain evidence="1 2">CBS 309.79</strain>
    </source>
</reference>
<evidence type="ECO:0000313" key="2">
    <source>
        <dbReference type="Proteomes" id="UP000305067"/>
    </source>
</evidence>
<organism evidence="1 2">
    <name type="scientific">Pterulicium gracile</name>
    <dbReference type="NCBI Taxonomy" id="1884261"/>
    <lineage>
        <taxon>Eukaryota</taxon>
        <taxon>Fungi</taxon>
        <taxon>Dikarya</taxon>
        <taxon>Basidiomycota</taxon>
        <taxon>Agaricomycotina</taxon>
        <taxon>Agaricomycetes</taxon>
        <taxon>Agaricomycetidae</taxon>
        <taxon>Agaricales</taxon>
        <taxon>Pleurotineae</taxon>
        <taxon>Pterulaceae</taxon>
        <taxon>Pterulicium</taxon>
    </lineage>
</organism>
<dbReference type="Proteomes" id="UP000305067">
    <property type="component" value="Unassembled WGS sequence"/>
</dbReference>
<name>A0A5C3QI61_9AGAR</name>
<gene>
    <name evidence="1" type="ORF">BDV98DRAFT_83805</name>
</gene>
<dbReference type="AlphaFoldDB" id="A0A5C3QI61"/>
<dbReference type="EMBL" id="ML178826">
    <property type="protein sequence ID" value="TFL00968.1"/>
    <property type="molecule type" value="Genomic_DNA"/>
</dbReference>
<evidence type="ECO:0000313" key="1">
    <source>
        <dbReference type="EMBL" id="TFL00968.1"/>
    </source>
</evidence>
<accession>A0A5C3QI61</accession>
<protein>
    <submittedName>
        <fullName evidence="1">Uncharacterized protein</fullName>
    </submittedName>
</protein>
<proteinExistence type="predicted"/>